<keyword evidence="2" id="KW-1133">Transmembrane helix</keyword>
<keyword evidence="6" id="KW-1185">Reference proteome</keyword>
<dbReference type="EMBL" id="JAEEGA010000015">
    <property type="protein sequence ID" value="MBP1043235.1"/>
    <property type="molecule type" value="Genomic_DNA"/>
</dbReference>
<dbReference type="CDD" id="cd00118">
    <property type="entry name" value="LysM"/>
    <property type="match status" value="3"/>
</dbReference>
<dbReference type="InterPro" id="IPR003439">
    <property type="entry name" value="ABC_transporter-like_ATP-bd"/>
</dbReference>
<dbReference type="Proteomes" id="UP000674938">
    <property type="component" value="Unassembled WGS sequence"/>
</dbReference>
<dbReference type="RefSeq" id="WP_209531048.1">
    <property type="nucleotide sequence ID" value="NZ_JAEEGA010000015.1"/>
</dbReference>
<evidence type="ECO:0000256" key="1">
    <source>
        <dbReference type="SAM" id="MobiDB-lite"/>
    </source>
</evidence>
<proteinExistence type="predicted"/>
<dbReference type="SUPFAM" id="SSF52540">
    <property type="entry name" value="P-loop containing nucleoside triphosphate hydrolases"/>
    <property type="match status" value="1"/>
</dbReference>
<feature type="domain" description="LysM" evidence="4">
    <location>
        <begin position="524"/>
        <end position="567"/>
    </location>
</feature>
<protein>
    <submittedName>
        <fullName evidence="5">LysM peptidoglycan-binding domain-containing protein</fullName>
    </submittedName>
</protein>
<accession>A0A940P8X9</accession>
<feature type="compositionally biased region" description="Basic and acidic residues" evidence="1">
    <location>
        <begin position="85"/>
        <end position="95"/>
    </location>
</feature>
<reference evidence="5" key="1">
    <citation type="submission" date="2020-12" db="EMBL/GenBank/DDBJ databases">
        <title>Vagococcus allomyrinae sp. nov. and Enterococcus lavae sp. nov., isolated from the larvae of Allomyrina dichotoma.</title>
        <authorList>
            <person name="Lee S.D."/>
        </authorList>
    </citation>
    <scope>NUCLEOTIDE SEQUENCE</scope>
    <source>
        <strain evidence="5">BWB3-3</strain>
    </source>
</reference>
<dbReference type="GO" id="GO:0016887">
    <property type="term" value="F:ATP hydrolysis activity"/>
    <property type="evidence" value="ECO:0007669"/>
    <property type="project" value="InterPro"/>
</dbReference>
<feature type="compositionally biased region" description="Low complexity" evidence="1">
    <location>
        <begin position="355"/>
        <end position="377"/>
    </location>
</feature>
<feature type="domain" description="LysM" evidence="4">
    <location>
        <begin position="447"/>
        <end position="490"/>
    </location>
</feature>
<sequence length="568" mass="64502">MTTKKWGILSLTHYYRVVSTQGNQEERVVALDRLSLSQPFGEIVGLIGGKGAGKQTFIRILMGEITPSEGLVSGRPDTMGSLELPEQRSKERTGESYTKRKLLKWQMSKKKIAELTKDIHEFSELGEQFFKKIKYYTQEEQIQLEVSILLHVAPSLIYIDESLLTVKEHFYIKVFFYLLNLKELGSSIWINTANINRVESYCDKLIWLEFGRLQEHGEVKDVLKRYEDYYQQITNLSYKEQKNFWKEGYEKQLIESRTRDREKKLANLKYVESELPEVGEELLEGLGDEDRLSRSDARRQKRQQKPLIKKWWGIAGVIVLLTMVASALLLEKLPTFKGRTQKELPKTNRIERTSQEPIPASSSSSEKSVTEESPSESVEQDPDVYVVKAGDSLSKIAEQFGLSLQQLKDWNHLTSDYLMLDQRLNLRAPAEALAEVVTDVKVAAASFTHVVVTGDTLLGIAEKYGVSIADLQAVNQLAEVTIYSGTELMLPADARAPIANSANEPASQVVASVPDQSIVQSELREHIVSSGETLYGIARRYGVDIMEMQRINFLQTEQLYPGQQLRIP</sequence>
<dbReference type="PROSITE" id="PS51782">
    <property type="entry name" value="LYSM"/>
    <property type="match status" value="3"/>
</dbReference>
<dbReference type="Pfam" id="PF00005">
    <property type="entry name" value="ABC_tran"/>
    <property type="match status" value="1"/>
</dbReference>
<dbReference type="InterPro" id="IPR027417">
    <property type="entry name" value="P-loop_NTPase"/>
</dbReference>
<dbReference type="PROSITE" id="PS50893">
    <property type="entry name" value="ABC_TRANSPORTER_2"/>
    <property type="match status" value="1"/>
</dbReference>
<dbReference type="Pfam" id="PF01476">
    <property type="entry name" value="LysM"/>
    <property type="match status" value="3"/>
</dbReference>
<evidence type="ECO:0000259" key="4">
    <source>
        <dbReference type="PROSITE" id="PS51782"/>
    </source>
</evidence>
<feature type="domain" description="ABC transporter" evidence="3">
    <location>
        <begin position="9"/>
        <end position="235"/>
    </location>
</feature>
<dbReference type="AlphaFoldDB" id="A0A940P8X9"/>
<organism evidence="5 6">
    <name type="scientific">Vagococcus allomyrinae</name>
    <dbReference type="NCBI Taxonomy" id="2794353"/>
    <lineage>
        <taxon>Bacteria</taxon>
        <taxon>Bacillati</taxon>
        <taxon>Bacillota</taxon>
        <taxon>Bacilli</taxon>
        <taxon>Lactobacillales</taxon>
        <taxon>Enterococcaceae</taxon>
        <taxon>Vagococcus</taxon>
    </lineage>
</organism>
<evidence type="ECO:0000313" key="5">
    <source>
        <dbReference type="EMBL" id="MBP1043235.1"/>
    </source>
</evidence>
<dbReference type="Gene3D" id="3.10.350.10">
    <property type="entry name" value="LysM domain"/>
    <property type="match status" value="3"/>
</dbReference>
<evidence type="ECO:0000313" key="6">
    <source>
        <dbReference type="Proteomes" id="UP000674938"/>
    </source>
</evidence>
<feature type="region of interest" description="Disordered" evidence="1">
    <location>
        <begin position="341"/>
        <end position="381"/>
    </location>
</feature>
<dbReference type="InterPro" id="IPR036779">
    <property type="entry name" value="LysM_dom_sf"/>
</dbReference>
<dbReference type="SMART" id="SM00257">
    <property type="entry name" value="LysM"/>
    <property type="match status" value="3"/>
</dbReference>
<dbReference type="PANTHER" id="PTHR46743:SF2">
    <property type="entry name" value="TEICHOIC ACIDS EXPORT ATP-BINDING PROTEIN TAGH"/>
    <property type="match status" value="1"/>
</dbReference>
<keyword evidence="2" id="KW-0812">Transmembrane</keyword>
<gene>
    <name evidence="5" type="ORF">I6N95_19630</name>
</gene>
<dbReference type="GO" id="GO:0005524">
    <property type="term" value="F:ATP binding"/>
    <property type="evidence" value="ECO:0007669"/>
    <property type="project" value="InterPro"/>
</dbReference>
<dbReference type="PANTHER" id="PTHR46743">
    <property type="entry name" value="TEICHOIC ACIDS EXPORT ATP-BINDING PROTEIN TAGH"/>
    <property type="match status" value="1"/>
</dbReference>
<feature type="compositionally biased region" description="Basic and acidic residues" evidence="1">
    <location>
        <begin position="341"/>
        <end position="354"/>
    </location>
</feature>
<keyword evidence="2" id="KW-0472">Membrane</keyword>
<evidence type="ECO:0000256" key="2">
    <source>
        <dbReference type="SAM" id="Phobius"/>
    </source>
</evidence>
<feature type="region of interest" description="Disordered" evidence="1">
    <location>
        <begin position="74"/>
        <end position="95"/>
    </location>
</feature>
<name>A0A940P8X9_9ENTE</name>
<dbReference type="Gene3D" id="3.40.50.300">
    <property type="entry name" value="P-loop containing nucleotide triphosphate hydrolases"/>
    <property type="match status" value="1"/>
</dbReference>
<feature type="domain" description="LysM" evidence="4">
    <location>
        <begin position="383"/>
        <end position="426"/>
    </location>
</feature>
<dbReference type="InterPro" id="IPR018392">
    <property type="entry name" value="LysM"/>
</dbReference>
<comment type="caution">
    <text evidence="5">The sequence shown here is derived from an EMBL/GenBank/DDBJ whole genome shotgun (WGS) entry which is preliminary data.</text>
</comment>
<evidence type="ECO:0000259" key="3">
    <source>
        <dbReference type="PROSITE" id="PS50893"/>
    </source>
</evidence>
<dbReference type="SUPFAM" id="SSF54106">
    <property type="entry name" value="LysM domain"/>
    <property type="match status" value="3"/>
</dbReference>
<feature type="transmembrane region" description="Helical" evidence="2">
    <location>
        <begin position="311"/>
        <end position="330"/>
    </location>
</feature>
<dbReference type="InterPro" id="IPR050683">
    <property type="entry name" value="Bact_Polysacc_Export_ATP-bd"/>
</dbReference>